<name>A0A934QCQ2_9MICO</name>
<sequence length="208" mass="21410">MLNLAVLISGGGSNLQALIAATAEPGFPARIVCVGADTDAPGLAHAERAGIPTFVIRPGDFRSRDEWGQMLAAAIQEHGVGTGPNPGLVVSAGLMRILPEGFVGAFSPELINTHPALLPSFPGAHAVRDALAAGASETGVTVHIIDEGVDTGPVLRQAVVEIREGESEDQLHERIKEVERPLLVATVREIAEGSLDLAAVAAGRTGAD</sequence>
<comment type="function">
    <text evidence="4">Catalyzes the transfer of a formyl group from 10-formyltetrahydrofolate to 5-phospho-ribosyl-glycinamide (GAR), producing 5-phospho-ribosyl-N-formylglycinamide (FGAR) and tetrahydrofolate.</text>
</comment>
<reference evidence="6" key="1">
    <citation type="submission" date="2020-12" db="EMBL/GenBank/DDBJ databases">
        <title>Leucobacter sp. CAS2, isolated from Chromium sludge.</title>
        <authorList>
            <person name="Xu Z."/>
        </authorList>
    </citation>
    <scope>NUCLEOTIDE SEQUENCE</scope>
    <source>
        <strain evidence="6">CSA2</strain>
    </source>
</reference>
<dbReference type="PANTHER" id="PTHR43369">
    <property type="entry name" value="PHOSPHORIBOSYLGLYCINAMIDE FORMYLTRANSFERASE"/>
    <property type="match status" value="1"/>
</dbReference>
<dbReference type="SUPFAM" id="SSF53328">
    <property type="entry name" value="Formyltransferase"/>
    <property type="match status" value="1"/>
</dbReference>
<dbReference type="CDD" id="cd08645">
    <property type="entry name" value="FMT_core_GART"/>
    <property type="match status" value="1"/>
</dbReference>
<keyword evidence="2 4" id="KW-0808">Transferase</keyword>
<dbReference type="InterPro" id="IPR004607">
    <property type="entry name" value="GART"/>
</dbReference>
<feature type="site" description="Raises pKa of active site His" evidence="4">
    <location>
        <position position="150"/>
    </location>
</feature>
<dbReference type="Gene3D" id="3.40.50.170">
    <property type="entry name" value="Formyl transferase, N-terminal domain"/>
    <property type="match status" value="1"/>
</dbReference>
<dbReference type="RefSeq" id="WP_200130964.1">
    <property type="nucleotide sequence ID" value="NZ_JAEHOI010000002.1"/>
</dbReference>
<evidence type="ECO:0000256" key="2">
    <source>
        <dbReference type="ARBA" id="ARBA00022679"/>
    </source>
</evidence>
<dbReference type="Pfam" id="PF00551">
    <property type="entry name" value="Formyl_trans_N"/>
    <property type="match status" value="1"/>
</dbReference>
<dbReference type="AlphaFoldDB" id="A0A934QCQ2"/>
<keyword evidence="3 4" id="KW-0658">Purine biosynthesis</keyword>
<evidence type="ECO:0000313" key="7">
    <source>
        <dbReference type="Proteomes" id="UP000618733"/>
    </source>
</evidence>
<dbReference type="EMBL" id="JAEHOI010000002">
    <property type="protein sequence ID" value="MBK0420744.1"/>
    <property type="molecule type" value="Genomic_DNA"/>
</dbReference>
<dbReference type="Proteomes" id="UP000618733">
    <property type="component" value="Unassembled WGS sequence"/>
</dbReference>
<dbReference type="GO" id="GO:0005829">
    <property type="term" value="C:cytosol"/>
    <property type="evidence" value="ECO:0007669"/>
    <property type="project" value="TreeGrafter"/>
</dbReference>
<evidence type="ECO:0000256" key="3">
    <source>
        <dbReference type="ARBA" id="ARBA00022755"/>
    </source>
</evidence>
<comment type="similarity">
    <text evidence="4">Belongs to the GART family.</text>
</comment>
<feature type="binding site" evidence="4">
    <location>
        <begin position="95"/>
        <end position="98"/>
    </location>
    <ligand>
        <name>(6R)-10-formyltetrahydrofolate</name>
        <dbReference type="ChEBI" id="CHEBI:195366"/>
    </ligand>
</feature>
<proteinExistence type="inferred from homology"/>
<dbReference type="InterPro" id="IPR036477">
    <property type="entry name" value="Formyl_transf_N_sf"/>
</dbReference>
<comment type="caution">
    <text evidence="6">The sequence shown here is derived from an EMBL/GenBank/DDBJ whole genome shotgun (WGS) entry which is preliminary data.</text>
</comment>
<dbReference type="HAMAP" id="MF_01930">
    <property type="entry name" value="PurN"/>
    <property type="match status" value="1"/>
</dbReference>
<gene>
    <name evidence="4" type="primary">purN</name>
    <name evidence="6" type="ORF">JD292_01435</name>
</gene>
<organism evidence="6 7">
    <name type="scientific">Leucobacter edaphi</name>
    <dbReference type="NCBI Taxonomy" id="2796472"/>
    <lineage>
        <taxon>Bacteria</taxon>
        <taxon>Bacillati</taxon>
        <taxon>Actinomycetota</taxon>
        <taxon>Actinomycetes</taxon>
        <taxon>Micrococcales</taxon>
        <taxon>Microbacteriaceae</taxon>
        <taxon>Leucobacter</taxon>
    </lineage>
</organism>
<protein>
    <recommendedName>
        <fullName evidence="4">Phosphoribosylglycinamide formyltransferase</fullName>
        <ecNumber evidence="4">2.1.2.2</ecNumber>
    </recommendedName>
    <alternativeName>
        <fullName evidence="4">5'-phosphoribosylglycinamide transformylase</fullName>
    </alternativeName>
    <alternativeName>
        <fullName evidence="4">GAR transformylase</fullName>
        <shortName evidence="4">GART</shortName>
    </alternativeName>
</protein>
<keyword evidence="7" id="KW-1185">Reference proteome</keyword>
<evidence type="ECO:0000256" key="1">
    <source>
        <dbReference type="ARBA" id="ARBA00005054"/>
    </source>
</evidence>
<evidence type="ECO:0000256" key="4">
    <source>
        <dbReference type="HAMAP-Rule" id="MF_01930"/>
    </source>
</evidence>
<evidence type="ECO:0000313" key="6">
    <source>
        <dbReference type="EMBL" id="MBK0420744.1"/>
    </source>
</evidence>
<feature type="binding site" evidence="4">
    <location>
        <position position="112"/>
    </location>
    <ligand>
        <name>(6R)-10-formyltetrahydrofolate</name>
        <dbReference type="ChEBI" id="CHEBI:195366"/>
    </ligand>
</feature>
<dbReference type="GO" id="GO:0006189">
    <property type="term" value="P:'de novo' IMP biosynthetic process"/>
    <property type="evidence" value="ECO:0007669"/>
    <property type="project" value="UniProtKB-UniRule"/>
</dbReference>
<feature type="binding site" evidence="4">
    <location>
        <position position="64"/>
    </location>
    <ligand>
        <name>(6R)-10-formyltetrahydrofolate</name>
        <dbReference type="ChEBI" id="CHEBI:195366"/>
    </ligand>
</feature>
<feature type="domain" description="Formyl transferase N-terminal" evidence="5">
    <location>
        <begin position="3"/>
        <end position="186"/>
    </location>
</feature>
<dbReference type="EC" id="2.1.2.2" evidence="4"/>
<dbReference type="PANTHER" id="PTHR43369:SF2">
    <property type="entry name" value="PHOSPHORIBOSYLGLYCINAMIDE FORMYLTRANSFERASE"/>
    <property type="match status" value="1"/>
</dbReference>
<comment type="catalytic activity">
    <reaction evidence="4">
        <text>N(1)-(5-phospho-beta-D-ribosyl)glycinamide + (6R)-10-formyltetrahydrofolate = N(2)-formyl-N(1)-(5-phospho-beta-D-ribosyl)glycinamide + (6S)-5,6,7,8-tetrahydrofolate + H(+)</text>
        <dbReference type="Rhea" id="RHEA:15053"/>
        <dbReference type="ChEBI" id="CHEBI:15378"/>
        <dbReference type="ChEBI" id="CHEBI:57453"/>
        <dbReference type="ChEBI" id="CHEBI:143788"/>
        <dbReference type="ChEBI" id="CHEBI:147286"/>
        <dbReference type="ChEBI" id="CHEBI:195366"/>
        <dbReference type="EC" id="2.1.2.2"/>
    </reaction>
</comment>
<dbReference type="InterPro" id="IPR002376">
    <property type="entry name" value="Formyl_transf_N"/>
</dbReference>
<feature type="active site" description="Proton donor" evidence="4">
    <location>
        <position position="114"/>
    </location>
</feature>
<comment type="pathway">
    <text evidence="1 4">Purine metabolism; IMP biosynthesis via de novo pathway; N(2)-formyl-N(1)-(5-phospho-D-ribosyl)glycinamide from N(1)-(5-phospho-D-ribosyl)glycinamide (10-formyl THF route): step 1/1.</text>
</comment>
<feature type="binding site" evidence="4">
    <location>
        <begin position="12"/>
        <end position="14"/>
    </location>
    <ligand>
        <name>N(1)-(5-phospho-beta-D-ribosyl)glycinamide</name>
        <dbReference type="ChEBI" id="CHEBI:143788"/>
    </ligand>
</feature>
<dbReference type="GO" id="GO:0004644">
    <property type="term" value="F:phosphoribosylglycinamide formyltransferase activity"/>
    <property type="evidence" value="ECO:0007669"/>
    <property type="project" value="UniProtKB-UniRule"/>
</dbReference>
<evidence type="ECO:0000259" key="5">
    <source>
        <dbReference type="Pfam" id="PF00551"/>
    </source>
</evidence>
<accession>A0A934QCQ2</accession>
<dbReference type="NCBIfam" id="TIGR00639">
    <property type="entry name" value="PurN"/>
    <property type="match status" value="1"/>
</dbReference>